<reference evidence="1 2" key="1">
    <citation type="journal article" date="2015" name="Microbes Environ.">
        <title>Distribution and evolution of nitrogen fixation genes in the phylum bacteroidetes.</title>
        <authorList>
            <person name="Inoue J."/>
            <person name="Oshima K."/>
            <person name="Suda W."/>
            <person name="Sakamoto M."/>
            <person name="Iino T."/>
            <person name="Noda S."/>
            <person name="Hongoh Y."/>
            <person name="Hattori M."/>
            <person name="Ohkuma M."/>
        </authorList>
    </citation>
    <scope>NUCLEOTIDE SEQUENCE [LARGE SCALE GENOMIC DNA]</scope>
    <source>
        <strain evidence="1">JCM 15548</strain>
    </source>
</reference>
<sequence>MDVALHYGSNDPTERIKAFAHIHGRGIKKVLEFFMQMKHSLSIIKVNNRF</sequence>
<protein>
    <submittedName>
        <fullName evidence="1">Uncharacterized protein</fullName>
    </submittedName>
</protein>
<name>A0A0E9LS97_9BACT</name>
<proteinExistence type="predicted"/>
<keyword evidence="2" id="KW-1185">Reference proteome</keyword>
<dbReference type="EMBL" id="BAZW01000091">
    <property type="protein sequence ID" value="GAO27735.1"/>
    <property type="molecule type" value="Genomic_DNA"/>
</dbReference>
<dbReference type="AlphaFoldDB" id="A0A0E9LS97"/>
<organism evidence="1 2">
    <name type="scientific">Geofilum rubicundum JCM 15548</name>
    <dbReference type="NCBI Taxonomy" id="1236989"/>
    <lineage>
        <taxon>Bacteria</taxon>
        <taxon>Pseudomonadati</taxon>
        <taxon>Bacteroidota</taxon>
        <taxon>Bacteroidia</taxon>
        <taxon>Marinilabiliales</taxon>
        <taxon>Marinilabiliaceae</taxon>
        <taxon>Geofilum</taxon>
    </lineage>
</organism>
<accession>A0A0E9LS97</accession>
<evidence type="ECO:0000313" key="2">
    <source>
        <dbReference type="Proteomes" id="UP000032900"/>
    </source>
</evidence>
<dbReference type="STRING" id="1236989.JCM15548_14585"/>
<evidence type="ECO:0000313" key="1">
    <source>
        <dbReference type="EMBL" id="GAO27735.1"/>
    </source>
</evidence>
<dbReference type="Proteomes" id="UP000032900">
    <property type="component" value="Unassembled WGS sequence"/>
</dbReference>
<gene>
    <name evidence="1" type="ORF">JCM15548_14585</name>
</gene>
<comment type="caution">
    <text evidence="1">The sequence shown here is derived from an EMBL/GenBank/DDBJ whole genome shotgun (WGS) entry which is preliminary data.</text>
</comment>